<evidence type="ECO:0000259" key="2">
    <source>
        <dbReference type="Pfam" id="PF07510"/>
    </source>
</evidence>
<evidence type="ECO:0000313" key="3">
    <source>
        <dbReference type="EMBL" id="APT92794.1"/>
    </source>
</evidence>
<keyword evidence="1" id="KW-0472">Membrane</keyword>
<dbReference type="AlphaFoldDB" id="A0A1L7D3T3"/>
<protein>
    <recommendedName>
        <fullName evidence="2">GmrSD restriction endonucleases C-terminal domain-containing protein</fullName>
    </recommendedName>
</protein>
<organism evidence="3 4">
    <name type="scientific">Corynebacterium phocae</name>
    <dbReference type="NCBI Taxonomy" id="161895"/>
    <lineage>
        <taxon>Bacteria</taxon>
        <taxon>Bacillati</taxon>
        <taxon>Actinomycetota</taxon>
        <taxon>Actinomycetes</taxon>
        <taxon>Mycobacteriales</taxon>
        <taxon>Corynebacteriaceae</taxon>
        <taxon>Corynebacterium</taxon>
    </lineage>
</organism>
<keyword evidence="1" id="KW-1133">Transmembrane helix</keyword>
<dbReference type="STRING" id="161895.CPHO_07710"/>
<keyword evidence="4" id="KW-1185">Reference proteome</keyword>
<feature type="domain" description="GmrSD restriction endonucleases C-terminal" evidence="2">
    <location>
        <begin position="125"/>
        <end position="211"/>
    </location>
</feature>
<dbReference type="PANTHER" id="PTHR24094">
    <property type="entry name" value="SECRETED PROTEIN"/>
    <property type="match status" value="1"/>
</dbReference>
<keyword evidence="1" id="KW-0812">Transmembrane</keyword>
<accession>A0A1L7D3T3</accession>
<sequence>MEKHSRTIFTWILVIATAGYLAYTWLPPLRPVAPDPQLPALEVSLGSVAVIAQRQRVLGYQRENYGQGWGPARIPGIEHCTAREAAIMSQTKSGIPSVATSPPCQNGSLYLFDPYSASQIALRDRTQCVEIDHVFPLSASWDMGAWAWDERTRKAFANDPLNLVATGSSLNQDKSDQLPSQWMPPEKATRCWYVQRVAAVAAKYRLSLTTSDVKTMRRACRLVMGPPLSLG</sequence>
<gene>
    <name evidence="3" type="ORF">CPHO_07710</name>
</gene>
<dbReference type="Proteomes" id="UP000185491">
    <property type="component" value="Chromosome"/>
</dbReference>
<name>A0A1L7D3T3_9CORY</name>
<proteinExistence type="predicted"/>
<evidence type="ECO:0000313" key="4">
    <source>
        <dbReference type="Proteomes" id="UP000185491"/>
    </source>
</evidence>
<dbReference type="EMBL" id="CP009249">
    <property type="protein sequence ID" value="APT92794.1"/>
    <property type="molecule type" value="Genomic_DNA"/>
</dbReference>
<dbReference type="PANTHER" id="PTHR24094:SF15">
    <property type="entry name" value="AMP-DEPENDENT SYNTHETASE_LIGASE DOMAIN-CONTAINING PROTEIN-RELATED"/>
    <property type="match status" value="1"/>
</dbReference>
<reference evidence="3 4" key="1">
    <citation type="submission" date="2014-08" db="EMBL/GenBank/DDBJ databases">
        <title>Complete genome sequence of Corynebacterium phocae M408/89/1(T)(=DSM 44612(T)), isolated from the common seal (Phoca vitulina).</title>
        <authorList>
            <person name="Ruckert C."/>
            <person name="Albersmeier A."/>
            <person name="Winkler A."/>
            <person name="Kalinowski J."/>
        </authorList>
    </citation>
    <scope>NUCLEOTIDE SEQUENCE [LARGE SCALE GENOMIC DNA]</scope>
    <source>
        <strain evidence="3 4">M408/89/1</strain>
    </source>
</reference>
<evidence type="ECO:0000256" key="1">
    <source>
        <dbReference type="SAM" id="Phobius"/>
    </source>
</evidence>
<dbReference type="Pfam" id="PF07510">
    <property type="entry name" value="GmrSD_C"/>
    <property type="match status" value="1"/>
</dbReference>
<dbReference type="InterPro" id="IPR011089">
    <property type="entry name" value="GmrSD_C"/>
</dbReference>
<dbReference type="RefSeq" id="WP_075734659.1">
    <property type="nucleotide sequence ID" value="NZ_CP009249.1"/>
</dbReference>
<feature type="transmembrane region" description="Helical" evidence="1">
    <location>
        <begin position="7"/>
        <end position="26"/>
    </location>
</feature>
<dbReference type="KEGG" id="cpho:CPHO_07710"/>